<feature type="transmembrane region" description="Helical" evidence="11">
    <location>
        <begin position="294"/>
        <end position="315"/>
    </location>
</feature>
<keyword evidence="5" id="KW-0633">Potassium transport</keyword>
<reference evidence="13 14" key="1">
    <citation type="journal article" date="2019" name="PLoS Negl. Trop. Dis.">
        <title>Revisiting the worldwide diversity of Leptospira species in the environment.</title>
        <authorList>
            <person name="Vincent A.T."/>
            <person name="Schiettekatte O."/>
            <person name="Bourhy P."/>
            <person name="Veyrier F.J."/>
            <person name="Picardeau M."/>
        </authorList>
    </citation>
    <scope>NUCLEOTIDE SEQUENCE [LARGE SCALE GENOMIC DNA]</scope>
    <source>
        <strain evidence="13 14">201702445</strain>
    </source>
</reference>
<dbReference type="EMBL" id="RQGM01000068">
    <property type="protein sequence ID" value="TGL80790.1"/>
    <property type="molecule type" value="Genomic_DNA"/>
</dbReference>
<keyword evidence="6 11" id="KW-0812">Transmembrane</keyword>
<feature type="transmembrane region" description="Helical" evidence="11">
    <location>
        <begin position="327"/>
        <end position="348"/>
    </location>
</feature>
<dbReference type="Gene3D" id="1.20.1530.20">
    <property type="match status" value="1"/>
</dbReference>
<feature type="transmembrane region" description="Helical" evidence="11">
    <location>
        <begin position="182"/>
        <end position="204"/>
    </location>
</feature>
<dbReference type="InterPro" id="IPR003148">
    <property type="entry name" value="RCK_N"/>
</dbReference>
<feature type="transmembrane region" description="Helical" evidence="11">
    <location>
        <begin position="116"/>
        <end position="136"/>
    </location>
</feature>
<evidence type="ECO:0000256" key="2">
    <source>
        <dbReference type="ARBA" id="ARBA00005551"/>
    </source>
</evidence>
<keyword evidence="8 11" id="KW-1133">Transmembrane helix</keyword>
<evidence type="ECO:0000256" key="9">
    <source>
        <dbReference type="ARBA" id="ARBA00023065"/>
    </source>
</evidence>
<dbReference type="PROSITE" id="PS51201">
    <property type="entry name" value="RCK_N"/>
    <property type="match status" value="1"/>
</dbReference>
<keyword evidence="9" id="KW-0406">Ion transport</keyword>
<comment type="similarity">
    <text evidence="2">Belongs to the monovalent cation:proton antiporter 2 (CPA2) transporter (TC 2.A.37) family.</text>
</comment>
<protein>
    <submittedName>
        <fullName evidence="13">Potassium transporter Kef</fullName>
    </submittedName>
</protein>
<dbReference type="RefSeq" id="WP_135572980.1">
    <property type="nucleotide sequence ID" value="NZ_RQGK01000028.1"/>
</dbReference>
<dbReference type="PANTHER" id="PTHR46157">
    <property type="entry name" value="K(+) EFFLUX ANTIPORTER 3, CHLOROPLASTIC"/>
    <property type="match status" value="1"/>
</dbReference>
<dbReference type="Gene3D" id="3.40.50.720">
    <property type="entry name" value="NAD(P)-binding Rossmann-like Domain"/>
    <property type="match status" value="1"/>
</dbReference>
<dbReference type="NCBIfam" id="TIGR00932">
    <property type="entry name" value="2a37"/>
    <property type="match status" value="1"/>
</dbReference>
<accession>A0A6N4QXY3</accession>
<comment type="subcellular location">
    <subcellularLocation>
        <location evidence="1">Endomembrane system</location>
        <topology evidence="1">Multi-pass membrane protein</topology>
    </subcellularLocation>
</comment>
<keyword evidence="4" id="KW-0050">Antiport</keyword>
<keyword evidence="3" id="KW-0813">Transport</keyword>
<dbReference type="InterPro" id="IPR036291">
    <property type="entry name" value="NAD(P)-bd_dom_sf"/>
</dbReference>
<dbReference type="GO" id="GO:0005886">
    <property type="term" value="C:plasma membrane"/>
    <property type="evidence" value="ECO:0007669"/>
    <property type="project" value="TreeGrafter"/>
</dbReference>
<evidence type="ECO:0000256" key="6">
    <source>
        <dbReference type="ARBA" id="ARBA00022692"/>
    </source>
</evidence>
<feature type="transmembrane region" description="Helical" evidence="11">
    <location>
        <begin position="270"/>
        <end position="288"/>
    </location>
</feature>
<feature type="transmembrane region" description="Helical" evidence="11">
    <location>
        <begin position="56"/>
        <end position="75"/>
    </location>
</feature>
<comment type="caution">
    <text evidence="13">The sequence shown here is derived from an EMBL/GenBank/DDBJ whole genome shotgun (WGS) entry which is preliminary data.</text>
</comment>
<dbReference type="Proteomes" id="UP000297613">
    <property type="component" value="Unassembled WGS sequence"/>
</dbReference>
<organism evidence="13 14">
    <name type="scientific">Leptospira yasudae</name>
    <dbReference type="NCBI Taxonomy" id="2202201"/>
    <lineage>
        <taxon>Bacteria</taxon>
        <taxon>Pseudomonadati</taxon>
        <taxon>Spirochaetota</taxon>
        <taxon>Spirochaetia</taxon>
        <taxon>Leptospirales</taxon>
        <taxon>Leptospiraceae</taxon>
        <taxon>Leptospira</taxon>
    </lineage>
</organism>
<evidence type="ECO:0000256" key="5">
    <source>
        <dbReference type="ARBA" id="ARBA00022538"/>
    </source>
</evidence>
<feature type="domain" description="RCK N-terminal" evidence="12">
    <location>
        <begin position="401"/>
        <end position="520"/>
    </location>
</feature>
<evidence type="ECO:0000256" key="10">
    <source>
        <dbReference type="ARBA" id="ARBA00023136"/>
    </source>
</evidence>
<dbReference type="SUPFAM" id="SSF51735">
    <property type="entry name" value="NAD(P)-binding Rossmann-fold domains"/>
    <property type="match status" value="1"/>
</dbReference>
<name>A0A6N4QXY3_9LEPT</name>
<evidence type="ECO:0000256" key="11">
    <source>
        <dbReference type="SAM" id="Phobius"/>
    </source>
</evidence>
<feature type="transmembrane region" description="Helical" evidence="11">
    <location>
        <begin position="32"/>
        <end position="50"/>
    </location>
</feature>
<evidence type="ECO:0000256" key="3">
    <source>
        <dbReference type="ARBA" id="ARBA00022448"/>
    </source>
</evidence>
<evidence type="ECO:0000256" key="7">
    <source>
        <dbReference type="ARBA" id="ARBA00022958"/>
    </source>
</evidence>
<gene>
    <name evidence="13" type="ORF">EHQ83_16375</name>
</gene>
<dbReference type="Pfam" id="PF00999">
    <property type="entry name" value="Na_H_Exchanger"/>
    <property type="match status" value="1"/>
</dbReference>
<dbReference type="GO" id="GO:0015297">
    <property type="term" value="F:antiporter activity"/>
    <property type="evidence" value="ECO:0007669"/>
    <property type="project" value="UniProtKB-KW"/>
</dbReference>
<dbReference type="FunFam" id="3.40.50.720:FF:000036">
    <property type="entry name" value="Glutathione-regulated potassium-efflux system protein KefB"/>
    <property type="match status" value="1"/>
</dbReference>
<dbReference type="Pfam" id="PF02254">
    <property type="entry name" value="TrkA_N"/>
    <property type="match status" value="1"/>
</dbReference>
<feature type="transmembrane region" description="Helical" evidence="11">
    <location>
        <begin position="148"/>
        <end position="170"/>
    </location>
</feature>
<feature type="transmembrane region" description="Helical" evidence="11">
    <location>
        <begin position="216"/>
        <end position="234"/>
    </location>
</feature>
<keyword evidence="10 11" id="KW-0472">Membrane</keyword>
<feature type="transmembrane region" description="Helical" evidence="11">
    <location>
        <begin position="87"/>
        <end position="110"/>
    </location>
</feature>
<evidence type="ECO:0000256" key="8">
    <source>
        <dbReference type="ARBA" id="ARBA00022989"/>
    </source>
</evidence>
<dbReference type="InterPro" id="IPR004771">
    <property type="entry name" value="K/H_exchanger"/>
</dbReference>
<evidence type="ECO:0000313" key="13">
    <source>
        <dbReference type="EMBL" id="TGL80790.1"/>
    </source>
</evidence>
<keyword evidence="7" id="KW-0630">Potassium</keyword>
<dbReference type="GO" id="GO:0006813">
    <property type="term" value="P:potassium ion transport"/>
    <property type="evidence" value="ECO:0007669"/>
    <property type="project" value="UniProtKB-KW"/>
</dbReference>
<feature type="transmembrane region" description="Helical" evidence="11">
    <location>
        <begin position="6"/>
        <end position="25"/>
    </location>
</feature>
<evidence type="ECO:0000256" key="4">
    <source>
        <dbReference type="ARBA" id="ARBA00022449"/>
    </source>
</evidence>
<dbReference type="PANTHER" id="PTHR46157:SF4">
    <property type="entry name" value="K(+) EFFLUX ANTIPORTER 3, CHLOROPLASTIC"/>
    <property type="match status" value="1"/>
</dbReference>
<dbReference type="GO" id="GO:0012505">
    <property type="term" value="C:endomembrane system"/>
    <property type="evidence" value="ECO:0007669"/>
    <property type="project" value="UniProtKB-SubCell"/>
</dbReference>
<proteinExistence type="inferred from homology"/>
<evidence type="ECO:0000259" key="12">
    <source>
        <dbReference type="PROSITE" id="PS51201"/>
    </source>
</evidence>
<dbReference type="GO" id="GO:0008324">
    <property type="term" value="F:monoatomic cation transmembrane transporter activity"/>
    <property type="evidence" value="ECO:0007669"/>
    <property type="project" value="InterPro"/>
</dbReference>
<feature type="transmembrane region" description="Helical" evidence="11">
    <location>
        <begin position="360"/>
        <end position="378"/>
    </location>
</feature>
<dbReference type="InterPro" id="IPR006153">
    <property type="entry name" value="Cation/H_exchanger_TM"/>
</dbReference>
<evidence type="ECO:0000256" key="1">
    <source>
        <dbReference type="ARBA" id="ARBA00004127"/>
    </source>
</evidence>
<sequence length="598" mass="65314">MQDHNLLITLIVFLSAAVISVPLFKRLGLGSVVGYLIGGTIIGPWGIGLITDVESILHLSEFGVVLLLFLIGLELKPQRLWVLRRPVFGLGGLQVVLTSLVFFAALSFLGLENSQAIVISISISLSSTAFALQVLGEKNELNTAHGRTSFAILLFQDLAVIPIMAILPFLGEAHTAHTSQGSMKPILIAIGTISAVVLAGRFLARPLFRLVASTGNHEIFTALSLLIVVGLSLLMDQVGLSMALGSFLGGVILADSEYRHELESNLEPFKGLLLGLFFLAVGMSINLGEVLKDPLLVIVFALGLMFLKAAILYLLGRISKHSEESSLNLAATISQGGEFAFVILGVGVSLSILPRDRADLVIAVVTLSMGLTPIIGIVKDKVAELLFKKDSELEDDEIEEQNRVIIAGFGRFGQIIARMLFVHRIGFTALEHNPDQVNVARKFGYKIYYGDAAKLSLLRSAGAEHADLFILAIQDIDVSVKVAELIKKHFPNLTIIARARNREHVFKLMELGIKIIRRDTFASALELAGETLSKLGFLDSEVEQKVRKFRAHDELTLKGQFQIRDDEKEFIKFSKNSMRQLEAAFEADRQEKEGKAAS</sequence>
<dbReference type="AlphaFoldDB" id="A0A6N4QXY3"/>
<dbReference type="GO" id="GO:1902600">
    <property type="term" value="P:proton transmembrane transport"/>
    <property type="evidence" value="ECO:0007669"/>
    <property type="project" value="InterPro"/>
</dbReference>
<evidence type="ECO:0000313" key="14">
    <source>
        <dbReference type="Proteomes" id="UP000297613"/>
    </source>
</evidence>
<dbReference type="InterPro" id="IPR038770">
    <property type="entry name" value="Na+/solute_symporter_sf"/>
</dbReference>